<protein>
    <recommendedName>
        <fullName evidence="2">RNA polymerase sigma factor SigS</fullName>
    </recommendedName>
</protein>
<dbReference type="SUPFAM" id="SSF46894">
    <property type="entry name" value="C-terminal effector domain of the bipartite response regulators"/>
    <property type="match status" value="1"/>
</dbReference>
<dbReference type="Pfam" id="PF08281">
    <property type="entry name" value="Sigma70_r4_2"/>
    <property type="match status" value="1"/>
</dbReference>
<keyword evidence="4" id="KW-0731">Sigma factor</keyword>
<keyword evidence="3" id="KW-0805">Transcription regulation</keyword>
<dbReference type="Gene3D" id="1.20.120.1810">
    <property type="match status" value="1"/>
</dbReference>
<evidence type="ECO:0000313" key="9">
    <source>
        <dbReference type="EMBL" id="MBC8563573.1"/>
    </source>
</evidence>
<dbReference type="InterPro" id="IPR013325">
    <property type="entry name" value="RNA_pol_sigma_r2"/>
</dbReference>
<dbReference type="PANTHER" id="PTHR30385">
    <property type="entry name" value="SIGMA FACTOR F FLAGELLAR"/>
    <property type="match status" value="1"/>
</dbReference>
<dbReference type="NCBIfam" id="NF006147">
    <property type="entry name" value="PRK08295.1-4"/>
    <property type="match status" value="1"/>
</dbReference>
<keyword evidence="6" id="KW-0804">Transcription</keyword>
<accession>A0ABR7N6H4</accession>
<dbReference type="RefSeq" id="WP_249298584.1">
    <property type="nucleotide sequence ID" value="NZ_JACRSX010000027.1"/>
</dbReference>
<dbReference type="EMBL" id="JACRSX010000027">
    <property type="protein sequence ID" value="MBC8563573.1"/>
    <property type="molecule type" value="Genomic_DNA"/>
</dbReference>
<dbReference type="SUPFAM" id="SSF88946">
    <property type="entry name" value="Sigma2 domain of RNA polymerase sigma factors"/>
    <property type="match status" value="1"/>
</dbReference>
<organism evidence="9 10">
    <name type="scientific">Jutongia huaianensis</name>
    <dbReference type="NCBI Taxonomy" id="2763668"/>
    <lineage>
        <taxon>Bacteria</taxon>
        <taxon>Bacillati</taxon>
        <taxon>Bacillota</taxon>
        <taxon>Clostridia</taxon>
        <taxon>Lachnospirales</taxon>
        <taxon>Lachnospiraceae</taxon>
        <taxon>Jutongia</taxon>
    </lineage>
</organism>
<dbReference type="Gene3D" id="1.10.10.10">
    <property type="entry name" value="Winged helix-like DNA-binding domain superfamily/Winged helix DNA-binding domain"/>
    <property type="match status" value="1"/>
</dbReference>
<proteinExistence type="inferred from homology"/>
<dbReference type="NCBIfam" id="TIGR02937">
    <property type="entry name" value="sigma70-ECF"/>
    <property type="match status" value="1"/>
</dbReference>
<evidence type="ECO:0000256" key="3">
    <source>
        <dbReference type="ARBA" id="ARBA00023015"/>
    </source>
</evidence>
<evidence type="ECO:0000256" key="4">
    <source>
        <dbReference type="ARBA" id="ARBA00023082"/>
    </source>
</evidence>
<gene>
    <name evidence="9" type="ORF">H8704_13230</name>
</gene>
<evidence type="ECO:0000256" key="2">
    <source>
        <dbReference type="ARBA" id="ARBA00021245"/>
    </source>
</evidence>
<evidence type="ECO:0000256" key="7">
    <source>
        <dbReference type="ARBA" id="ARBA00024701"/>
    </source>
</evidence>
<dbReference type="PANTHER" id="PTHR30385:SF1">
    <property type="entry name" value="RNA POLYMERASE SIGMA-H FACTOR"/>
    <property type="match status" value="1"/>
</dbReference>
<feature type="domain" description="RNA polymerase sigma-70" evidence="8">
    <location>
        <begin position="52"/>
        <end position="65"/>
    </location>
</feature>
<dbReference type="Proteomes" id="UP000606193">
    <property type="component" value="Unassembled WGS sequence"/>
</dbReference>
<dbReference type="InterPro" id="IPR014284">
    <property type="entry name" value="RNA_pol_sigma-70_dom"/>
</dbReference>
<comment type="function">
    <text evidence="7">Sigma factors are initiation factors that promote the attachment of RNA polymerase to specific initiation sites and are then released. Sigma-S contributes to the protection against external stress, thus playing a role in cellular fitness and survival.</text>
</comment>
<name>A0ABR7N6H4_9FIRM</name>
<comment type="caution">
    <text evidence="9">The sequence shown here is derived from an EMBL/GenBank/DDBJ whole genome shotgun (WGS) entry which is preliminary data.</text>
</comment>
<sequence>MTENFETMPEEELICRAQSQDHAAIDALMRRYKGIVRKRARSLFMIGGDQDDLMQEGMIGLFKAIQDYDSSKEAVFSTFAELCISRQLYSAVKSSNRKKNIPLNTYVSIYSPAYLEQDGAENGSFMVDHSLEAAELSPEEILIDRENVRNLREQIETALSPLEKKVFDLYMDGMTYQEIARQMKKEPKSIDNALQRIKTKVNKALKK</sequence>
<dbReference type="PROSITE" id="PS00715">
    <property type="entry name" value="SIGMA70_1"/>
    <property type="match status" value="1"/>
</dbReference>
<reference evidence="9 10" key="1">
    <citation type="submission" date="2020-08" db="EMBL/GenBank/DDBJ databases">
        <title>Genome public.</title>
        <authorList>
            <person name="Liu C."/>
            <person name="Sun Q."/>
        </authorList>
    </citation>
    <scope>NUCLEOTIDE SEQUENCE [LARGE SCALE GENOMIC DNA]</scope>
    <source>
        <strain evidence="9 10">NSJ-37</strain>
    </source>
</reference>
<dbReference type="Pfam" id="PF04542">
    <property type="entry name" value="Sigma70_r2"/>
    <property type="match status" value="1"/>
</dbReference>
<comment type="similarity">
    <text evidence="1">Belongs to the sigma-70 factor family.</text>
</comment>
<keyword evidence="5" id="KW-0238">DNA-binding</keyword>
<dbReference type="InterPro" id="IPR013249">
    <property type="entry name" value="RNA_pol_sigma70_r4_t2"/>
</dbReference>
<evidence type="ECO:0000256" key="6">
    <source>
        <dbReference type="ARBA" id="ARBA00023163"/>
    </source>
</evidence>
<dbReference type="InterPro" id="IPR036388">
    <property type="entry name" value="WH-like_DNA-bd_sf"/>
</dbReference>
<evidence type="ECO:0000259" key="8">
    <source>
        <dbReference type="PROSITE" id="PS00715"/>
    </source>
</evidence>
<dbReference type="InterPro" id="IPR016371">
    <property type="entry name" value="RNA_pol_sigma-H_factor"/>
</dbReference>
<dbReference type="NCBIfam" id="NF006148">
    <property type="entry name" value="PRK08295.1-5"/>
    <property type="match status" value="1"/>
</dbReference>
<evidence type="ECO:0000313" key="10">
    <source>
        <dbReference type="Proteomes" id="UP000606193"/>
    </source>
</evidence>
<keyword evidence="10" id="KW-1185">Reference proteome</keyword>
<evidence type="ECO:0000256" key="1">
    <source>
        <dbReference type="ARBA" id="ARBA00007788"/>
    </source>
</evidence>
<dbReference type="PIRSF" id="PIRSF002939">
    <property type="entry name" value="RNA_polymerase_sigma-H_factor"/>
    <property type="match status" value="1"/>
</dbReference>
<evidence type="ECO:0000256" key="5">
    <source>
        <dbReference type="ARBA" id="ARBA00023125"/>
    </source>
</evidence>
<dbReference type="InterPro" id="IPR007627">
    <property type="entry name" value="RNA_pol_sigma70_r2"/>
</dbReference>
<dbReference type="InterPro" id="IPR016032">
    <property type="entry name" value="Sig_transdc_resp-reg_C-effctor"/>
</dbReference>
<dbReference type="InterPro" id="IPR000943">
    <property type="entry name" value="RNA_pol_sigma70"/>
</dbReference>